<keyword evidence="6 11" id="KW-0653">Protein transport</keyword>
<evidence type="ECO:0000256" key="10">
    <source>
        <dbReference type="ARBA" id="ARBA00045555"/>
    </source>
</evidence>
<comment type="similarity">
    <text evidence="2 11">Belongs to the adaptor complexes small subunit family.</text>
</comment>
<evidence type="ECO:0000256" key="7">
    <source>
        <dbReference type="ARBA" id="ARBA00023034"/>
    </source>
</evidence>
<dbReference type="PANTHER" id="PTHR11043:SF2">
    <property type="entry name" value="COATOMER SUBUNIT ZETA-1"/>
    <property type="match status" value="1"/>
</dbReference>
<dbReference type="InterPro" id="IPR011012">
    <property type="entry name" value="Longin-like_dom_sf"/>
</dbReference>
<dbReference type="InterPro" id="IPR000804">
    <property type="entry name" value="Clathrin_sm-chain_CS"/>
</dbReference>
<name>A0A6B0R854_9CETA</name>
<comment type="caution">
    <text evidence="13">The sequence shown here is derived from an EMBL/GenBank/DDBJ whole genome shotgun (WGS) entry which is preliminary data.</text>
</comment>
<protein>
    <recommendedName>
        <fullName evidence="11">Coatomer subunit zeta</fullName>
    </recommendedName>
</protein>
<keyword evidence="7 11" id="KW-0333">Golgi apparatus</keyword>
<comment type="subunit">
    <text evidence="11">Oligomeric complex that consists of at least the alpha, beta, beta', gamma, delta, epsilon and zeta subunits.</text>
</comment>
<keyword evidence="8 11" id="KW-0472">Membrane</keyword>
<gene>
    <name evidence="13" type="ORF">E5288_WYG010160</name>
</gene>
<dbReference type="Pfam" id="PF01217">
    <property type="entry name" value="Clat_adaptor_s"/>
    <property type="match status" value="1"/>
</dbReference>
<keyword evidence="9 11" id="KW-0968">Cytoplasmic vesicle</keyword>
<dbReference type="InterPro" id="IPR022775">
    <property type="entry name" value="AP_mu_sigma_su"/>
</dbReference>
<dbReference type="FunFam" id="3.30.450.60:FF:000008">
    <property type="entry name" value="Coatomer subunit zeta-1 isoform 1"/>
    <property type="match status" value="1"/>
</dbReference>
<organism evidence="13 14">
    <name type="scientific">Bos mutus</name>
    <name type="common">wild yak</name>
    <dbReference type="NCBI Taxonomy" id="72004"/>
    <lineage>
        <taxon>Eukaryota</taxon>
        <taxon>Metazoa</taxon>
        <taxon>Chordata</taxon>
        <taxon>Craniata</taxon>
        <taxon>Vertebrata</taxon>
        <taxon>Euteleostomi</taxon>
        <taxon>Mammalia</taxon>
        <taxon>Eutheria</taxon>
        <taxon>Laurasiatheria</taxon>
        <taxon>Artiodactyla</taxon>
        <taxon>Ruminantia</taxon>
        <taxon>Pecora</taxon>
        <taxon>Bovidae</taxon>
        <taxon>Bovinae</taxon>
        <taxon>Bos</taxon>
    </lineage>
</organism>
<accession>A0A6B0R854</accession>
<comment type="function">
    <text evidence="10">The coatomer is a cytosolic protein complex that binds to dilysine motifs and reversibly associates with Golgi non-clathrin-coated vesicles, which further mediate biosynthetic protein transport from the ER, via the Golgi up to the trans Golgi network. Coatomer complex is required for budding from Golgi membranes, and is essential for the retrograde Golgi-to-ER transport of dilysine-tagged proteins. The zeta subunit may be involved in regulating the coat assembly and, hence, the rate of biosynthetic protein transport due to its association-dissociation properties with the coatomer complex.</text>
</comment>
<dbReference type="GO" id="GO:0030126">
    <property type="term" value="C:COPI vesicle coat"/>
    <property type="evidence" value="ECO:0007669"/>
    <property type="project" value="UniProtKB-UniRule"/>
</dbReference>
<keyword evidence="14" id="KW-1185">Reference proteome</keyword>
<keyword evidence="4 11" id="KW-0963">Cytoplasm</keyword>
<dbReference type="CDD" id="cd14829">
    <property type="entry name" value="Zeta-COP"/>
    <property type="match status" value="1"/>
</dbReference>
<evidence type="ECO:0000313" key="13">
    <source>
        <dbReference type="EMBL" id="MXQ85970.1"/>
    </source>
</evidence>
<dbReference type="GO" id="GO:0006886">
    <property type="term" value="P:intracellular protein transport"/>
    <property type="evidence" value="ECO:0007669"/>
    <property type="project" value="InterPro"/>
</dbReference>
<evidence type="ECO:0000256" key="9">
    <source>
        <dbReference type="ARBA" id="ARBA00023329"/>
    </source>
</evidence>
<feature type="domain" description="AP complex mu/sigma subunit" evidence="12">
    <location>
        <begin position="12"/>
        <end position="151"/>
    </location>
</feature>
<dbReference type="GO" id="GO:0000139">
    <property type="term" value="C:Golgi membrane"/>
    <property type="evidence" value="ECO:0007669"/>
    <property type="project" value="UniProtKB-SubCell"/>
</dbReference>
<dbReference type="EMBL" id="VBQZ03000029">
    <property type="protein sequence ID" value="MXQ85970.1"/>
    <property type="molecule type" value="Genomic_DNA"/>
</dbReference>
<evidence type="ECO:0000256" key="6">
    <source>
        <dbReference type="ARBA" id="ARBA00022927"/>
    </source>
</evidence>
<dbReference type="InterPro" id="IPR039652">
    <property type="entry name" value="Coatomer_zeta"/>
</dbReference>
<keyword evidence="3 11" id="KW-0813">Transport</keyword>
<reference evidence="13" key="1">
    <citation type="submission" date="2019-10" db="EMBL/GenBank/DDBJ databases">
        <title>The sequence and de novo assembly of the wild yak genome.</title>
        <authorList>
            <person name="Liu Y."/>
        </authorList>
    </citation>
    <scope>NUCLEOTIDE SEQUENCE [LARGE SCALE GENOMIC DNA]</scope>
    <source>
        <strain evidence="13">WY2019</strain>
    </source>
</reference>
<evidence type="ECO:0000256" key="1">
    <source>
        <dbReference type="ARBA" id="ARBA00004255"/>
    </source>
</evidence>
<evidence type="ECO:0000256" key="8">
    <source>
        <dbReference type="ARBA" id="ARBA00023136"/>
    </source>
</evidence>
<dbReference type="PROSITE" id="PS00989">
    <property type="entry name" value="CLAT_ADAPTOR_S"/>
    <property type="match status" value="1"/>
</dbReference>
<dbReference type="PANTHER" id="PTHR11043">
    <property type="entry name" value="ZETA-COAT PROTEIN"/>
    <property type="match status" value="1"/>
</dbReference>
<dbReference type="SUPFAM" id="SSF64356">
    <property type="entry name" value="SNARE-like"/>
    <property type="match status" value="1"/>
</dbReference>
<evidence type="ECO:0000256" key="3">
    <source>
        <dbReference type="ARBA" id="ARBA00022448"/>
    </source>
</evidence>
<evidence type="ECO:0000256" key="5">
    <source>
        <dbReference type="ARBA" id="ARBA00022892"/>
    </source>
</evidence>
<proteinExistence type="inferred from homology"/>
<dbReference type="Proteomes" id="UP000322234">
    <property type="component" value="Unassembled WGS sequence"/>
</dbReference>
<evidence type="ECO:0000256" key="11">
    <source>
        <dbReference type="RuleBase" id="RU366053"/>
    </source>
</evidence>
<dbReference type="GO" id="GO:0006890">
    <property type="term" value="P:retrograde vesicle-mediated transport, Golgi to endoplasmic reticulum"/>
    <property type="evidence" value="ECO:0007669"/>
    <property type="project" value="UniProtKB-UniRule"/>
</dbReference>
<evidence type="ECO:0000313" key="14">
    <source>
        <dbReference type="Proteomes" id="UP000322234"/>
    </source>
</evidence>
<evidence type="ECO:0000256" key="2">
    <source>
        <dbReference type="ARBA" id="ARBA00006972"/>
    </source>
</evidence>
<dbReference type="GO" id="GO:0006891">
    <property type="term" value="P:intra-Golgi vesicle-mediated transport"/>
    <property type="evidence" value="ECO:0007669"/>
    <property type="project" value="TreeGrafter"/>
</dbReference>
<keyword evidence="5 11" id="KW-0931">ER-Golgi transport</keyword>
<sequence>MFISLQEPSLYTVKAILILDNDGDRLFAKYYDDTYPSVKEQKAFEKNIFNKTHRTDSEIALLEGLTVVYKSSIDLYFYVIGSSYENELMLMTVLNCLFDSLSQMLRKNVEKRALLENMEGLFLAVDEIVDGGVILESDPQQVVHRVALRGEDVPLTEQTVSQVLQSAKEQIKWSLLRLRKERMASGDFRTLKNNLGEEKTGDGCLMDTGEDLETRQQSGSYYFLD</sequence>
<evidence type="ECO:0000259" key="12">
    <source>
        <dbReference type="Pfam" id="PF01217"/>
    </source>
</evidence>
<dbReference type="AlphaFoldDB" id="A0A6B0R854"/>
<comment type="subcellular location">
    <subcellularLocation>
        <location evidence="11">Cytoplasm</location>
    </subcellularLocation>
    <subcellularLocation>
        <location evidence="1 11">Golgi apparatus membrane</location>
        <topology evidence="1 11">Peripheral membrane protein</topology>
        <orientation evidence="1 11">Cytoplasmic side</orientation>
    </subcellularLocation>
    <subcellularLocation>
        <location evidence="11">Cytoplasmic vesicle</location>
        <location evidence="11">COPI-coated vesicle membrane</location>
        <topology evidence="11">Peripheral membrane protein</topology>
        <orientation evidence="11">Cytoplasmic side</orientation>
    </subcellularLocation>
</comment>
<dbReference type="Gene3D" id="3.30.450.60">
    <property type="match status" value="1"/>
</dbReference>
<evidence type="ECO:0000256" key="4">
    <source>
        <dbReference type="ARBA" id="ARBA00022490"/>
    </source>
</evidence>